<reference evidence="3 4" key="1">
    <citation type="journal article" date="2007" name="Nat. Biotechnol.">
        <title>Complete genome sequence of the myxobacterium Sorangium cellulosum.</title>
        <authorList>
            <person name="Schneiker S."/>
            <person name="Perlova O."/>
            <person name="Kaiser O."/>
            <person name="Gerth K."/>
            <person name="Alici A."/>
            <person name="Altmeyer M.O."/>
            <person name="Bartels D."/>
            <person name="Bekel T."/>
            <person name="Beyer S."/>
            <person name="Bode E."/>
            <person name="Bode H.B."/>
            <person name="Bolten C.J."/>
            <person name="Choudhuri J.V."/>
            <person name="Doss S."/>
            <person name="Elnakady Y.A."/>
            <person name="Frank B."/>
            <person name="Gaigalat L."/>
            <person name="Goesmann A."/>
            <person name="Groeger C."/>
            <person name="Gross F."/>
            <person name="Jelsbak L."/>
            <person name="Jelsbak L."/>
            <person name="Kalinowski J."/>
            <person name="Kegler C."/>
            <person name="Knauber T."/>
            <person name="Konietzny S."/>
            <person name="Kopp M."/>
            <person name="Krause L."/>
            <person name="Krug D."/>
            <person name="Linke B."/>
            <person name="Mahmud T."/>
            <person name="Martinez-Arias R."/>
            <person name="McHardy A.C."/>
            <person name="Merai M."/>
            <person name="Meyer F."/>
            <person name="Mormann S."/>
            <person name="Munoz-Dorado J."/>
            <person name="Perez J."/>
            <person name="Pradella S."/>
            <person name="Rachid S."/>
            <person name="Raddatz G."/>
            <person name="Rosenau F."/>
            <person name="Rueckert C."/>
            <person name="Sasse F."/>
            <person name="Scharfe M."/>
            <person name="Schuster S.C."/>
            <person name="Suen G."/>
            <person name="Treuner-Lange A."/>
            <person name="Velicer G.J."/>
            <person name="Vorholter F.-J."/>
            <person name="Weissman K.J."/>
            <person name="Welch R.D."/>
            <person name="Wenzel S.C."/>
            <person name="Whitworth D.E."/>
            <person name="Wilhelm S."/>
            <person name="Wittmann C."/>
            <person name="Bloecker H."/>
            <person name="Puehler A."/>
            <person name="Mueller R."/>
        </authorList>
    </citation>
    <scope>NUCLEOTIDE SEQUENCE [LARGE SCALE GENOMIC DNA]</scope>
    <source>
        <strain evidence="4">So ce56</strain>
    </source>
</reference>
<evidence type="ECO:0000313" key="4">
    <source>
        <dbReference type="Proteomes" id="UP000002139"/>
    </source>
</evidence>
<dbReference type="KEGG" id="scl:sce2216"/>
<dbReference type="eggNOG" id="COG3391">
    <property type="taxonomic scope" value="Bacteria"/>
</dbReference>
<sequence>MNRHGFRFGRALSSAALWLPAALLSAAPACGGDDDAPAPRCEAPYSVCGGACVALHADPEHCGACGQECRAGEACVKGACAPLGTGGGGGDGGGDGGGGGGGGGGEPAECREGRYVKRCGDACVDTRTDPDHCGKCGAPCPPGRACSGSVCRQTCLPGLTDCAGSCVDLAADTQHCGRCDRACDPGRPCEGGTCACSAEPSQDIGSAVPQRVSGTTIGADDGRWLTCSEPGAADQAFLFTAPHAGTYLFDTFEASYDTALGALRADTCEELACNDDAGSVQSQISVDLAEGERILVVVSGAGGAQGDFTLRVAEPGPVQCAPTALDPVVPQTVTGTTVLREDTVSADCDIGATPDATYTFTAPSDGTYVFSARAPSDLIVELRDGGSCTGRSLYCRYGSGESNAFATLEAGQTVLVAVADPAGTLASFTLEIVEAPPCPGVQIGATLPQTVTGNNEHLRNLISACATFSTGGEATYGFTAPREGMYTFDASGSSFPVLMEARRASCAGDLIACVDGLFEPALITLSLAAGETVILVVDTAGPTGDYRLEVDEVQCPLIDLGSTVPQTVTGTTADLADHLAPDCASRGAPEATYRFTAPADALYIFDTEGSALDTVLDVLKGSCSGPSLRCNDNVDPAGVITHSRASLFLAAGQTVIVSVDSVSASGEYALHITQREAPPCPRFALAAVVPQSVTGSTEGYADLLAPSCATVPGGEATYSFTAPADGFYRMNTVGSTIDTVLSVRDGGCEGDEMACVNDSRDSSKLVWLDAGQTALISVDSHGAEGDYVLNVDLFDGTGTCDKPIELAPLASQTATGTTKGSLAKVDASCGGFDAPEVAYLFTAPEAGTYTIDTVGSDYDTVLAVFDGDCYGEEIACSDDVLGDDLHLFTSEVTVSLDAGQTIVIVVDGAIEESGVYELNIHP</sequence>
<gene>
    <name evidence="3" type="ordered locus">sce2216</name>
</gene>
<dbReference type="NCBIfam" id="NF041328">
    <property type="entry name" value="C_rich_MXAN6577"/>
    <property type="match status" value="1"/>
</dbReference>
<dbReference type="EMBL" id="AM746676">
    <property type="protein sequence ID" value="CAN92375.1"/>
    <property type="molecule type" value="Genomic_DNA"/>
</dbReference>
<dbReference type="PANTHER" id="PTHR33227">
    <property type="entry name" value="STIGMA-SPECIFIC STIG1-LIKE PROTEIN 3"/>
    <property type="match status" value="1"/>
</dbReference>
<keyword evidence="4" id="KW-1185">Reference proteome</keyword>
<evidence type="ECO:0000313" key="3">
    <source>
        <dbReference type="EMBL" id="CAN92375.1"/>
    </source>
</evidence>
<name>A9FWF9_SORC5</name>
<feature type="chain" id="PRO_5002735683" description="Peptidase C-terminal archaeal/bacterial domain-containing protein" evidence="2">
    <location>
        <begin position="32"/>
        <end position="922"/>
    </location>
</feature>
<evidence type="ECO:0000256" key="1">
    <source>
        <dbReference type="ARBA" id="ARBA00022729"/>
    </source>
</evidence>
<dbReference type="HOGENOM" id="CLU_317809_0_0_7"/>
<dbReference type="RefSeq" id="WP_012234850.1">
    <property type="nucleotide sequence ID" value="NC_010162.1"/>
</dbReference>
<feature type="signal peptide" evidence="2">
    <location>
        <begin position="1"/>
        <end position="31"/>
    </location>
</feature>
<evidence type="ECO:0008006" key="5">
    <source>
        <dbReference type="Google" id="ProtNLM"/>
    </source>
</evidence>
<dbReference type="AlphaFoldDB" id="A9FWF9"/>
<keyword evidence="1 2" id="KW-0732">Signal</keyword>
<dbReference type="Proteomes" id="UP000002139">
    <property type="component" value="Chromosome"/>
</dbReference>
<evidence type="ECO:0000256" key="2">
    <source>
        <dbReference type="SAM" id="SignalP"/>
    </source>
</evidence>
<dbReference type="BioCyc" id="SCEL448385:SCE_RS11370-MONOMER"/>
<protein>
    <recommendedName>
        <fullName evidence="5">Peptidase C-terminal archaeal/bacterial domain-containing protein</fullName>
    </recommendedName>
</protein>
<organism evidence="3 4">
    <name type="scientific">Sorangium cellulosum (strain So ce56)</name>
    <name type="common">Polyangium cellulosum (strain So ce56)</name>
    <dbReference type="NCBI Taxonomy" id="448385"/>
    <lineage>
        <taxon>Bacteria</taxon>
        <taxon>Pseudomonadati</taxon>
        <taxon>Myxococcota</taxon>
        <taxon>Polyangia</taxon>
        <taxon>Polyangiales</taxon>
        <taxon>Polyangiaceae</taxon>
        <taxon>Sorangium</taxon>
    </lineage>
</organism>
<accession>A9FWF9</accession>
<proteinExistence type="predicted"/>
<dbReference type="PANTHER" id="PTHR33227:SF48">
    <property type="entry name" value="STIGMA-SPECIFIC STIG1-LIKE PROTEIN 4"/>
    <property type="match status" value="1"/>
</dbReference>
<dbReference type="STRING" id="448385.sce2216"/>
<dbReference type="Pfam" id="PF04885">
    <property type="entry name" value="Stig1"/>
    <property type="match status" value="2"/>
</dbReference>
<dbReference type="InterPro" id="IPR006969">
    <property type="entry name" value="Stig-like"/>
</dbReference>